<evidence type="ECO:0000256" key="8">
    <source>
        <dbReference type="ARBA" id="ARBA00023180"/>
    </source>
</evidence>
<keyword evidence="2" id="KW-0433">Leucine-rich repeat</keyword>
<keyword evidence="10" id="KW-1185">Reference proteome</keyword>
<evidence type="ECO:0000256" key="7">
    <source>
        <dbReference type="ARBA" id="ARBA00023136"/>
    </source>
</evidence>
<dbReference type="InterPro" id="IPR032675">
    <property type="entry name" value="LRR_dom_sf"/>
</dbReference>
<dbReference type="PROSITE" id="PS51450">
    <property type="entry name" value="LRR"/>
    <property type="match status" value="2"/>
</dbReference>
<evidence type="ECO:0000256" key="5">
    <source>
        <dbReference type="ARBA" id="ARBA00022737"/>
    </source>
</evidence>
<keyword evidence="8" id="KW-0325">Glycoprotein</keyword>
<protein>
    <submittedName>
        <fullName evidence="9">Oidioi.mRNA.OKI2018_I69.PAR.g12135.t1.cds</fullName>
    </submittedName>
</protein>
<dbReference type="Proteomes" id="UP001158576">
    <property type="component" value="Chromosome PAR"/>
</dbReference>
<name>A0ABN7RZ77_OIKDI</name>
<evidence type="ECO:0000256" key="6">
    <source>
        <dbReference type="ARBA" id="ARBA00022989"/>
    </source>
</evidence>
<dbReference type="InterPro" id="IPR003591">
    <property type="entry name" value="Leu-rich_rpt_typical-subtyp"/>
</dbReference>
<keyword evidence="7" id="KW-0472">Membrane</keyword>
<dbReference type="SMART" id="SM00369">
    <property type="entry name" value="LRR_TYP"/>
    <property type="match status" value="3"/>
</dbReference>
<organism evidence="9 10">
    <name type="scientific">Oikopleura dioica</name>
    <name type="common">Tunicate</name>
    <dbReference type="NCBI Taxonomy" id="34765"/>
    <lineage>
        <taxon>Eukaryota</taxon>
        <taxon>Metazoa</taxon>
        <taxon>Chordata</taxon>
        <taxon>Tunicata</taxon>
        <taxon>Appendicularia</taxon>
        <taxon>Copelata</taxon>
        <taxon>Oikopleuridae</taxon>
        <taxon>Oikopleura</taxon>
    </lineage>
</organism>
<keyword evidence="6" id="KW-1133">Transmembrane helix</keyword>
<evidence type="ECO:0000313" key="10">
    <source>
        <dbReference type="Proteomes" id="UP001158576"/>
    </source>
</evidence>
<accession>A0ABN7RZ77</accession>
<keyword evidence="4" id="KW-0732">Signal</keyword>
<proteinExistence type="predicted"/>
<keyword evidence="3" id="KW-0812">Transmembrane</keyword>
<dbReference type="SMART" id="SM00365">
    <property type="entry name" value="LRR_SD22"/>
    <property type="match status" value="5"/>
</dbReference>
<dbReference type="InterPro" id="IPR001611">
    <property type="entry name" value="Leu-rich_rpt"/>
</dbReference>
<dbReference type="Gene3D" id="3.80.10.10">
    <property type="entry name" value="Ribonuclease Inhibitor"/>
    <property type="match status" value="2"/>
</dbReference>
<evidence type="ECO:0000256" key="3">
    <source>
        <dbReference type="ARBA" id="ARBA00022692"/>
    </source>
</evidence>
<comment type="subcellular location">
    <subcellularLocation>
        <location evidence="1">Membrane</location>
        <topology evidence="1">Single-pass membrane protein</topology>
    </subcellularLocation>
</comment>
<dbReference type="SUPFAM" id="SSF52058">
    <property type="entry name" value="L domain-like"/>
    <property type="match status" value="1"/>
</dbReference>
<gene>
    <name evidence="9" type="ORF">OKIOD_LOCUS3693</name>
</gene>
<evidence type="ECO:0000256" key="2">
    <source>
        <dbReference type="ARBA" id="ARBA00022614"/>
    </source>
</evidence>
<evidence type="ECO:0000256" key="4">
    <source>
        <dbReference type="ARBA" id="ARBA00022729"/>
    </source>
</evidence>
<evidence type="ECO:0000256" key="1">
    <source>
        <dbReference type="ARBA" id="ARBA00004167"/>
    </source>
</evidence>
<evidence type="ECO:0000313" key="9">
    <source>
        <dbReference type="EMBL" id="CAG5089224.1"/>
    </source>
</evidence>
<keyword evidence="5" id="KW-0677">Repeat</keyword>
<dbReference type="PANTHER" id="PTHR24365">
    <property type="entry name" value="TOLL-LIKE RECEPTOR"/>
    <property type="match status" value="1"/>
</dbReference>
<dbReference type="PRINTS" id="PR00019">
    <property type="entry name" value="LEURICHRPT"/>
</dbReference>
<dbReference type="EMBL" id="OU015568">
    <property type="protein sequence ID" value="CAG5089224.1"/>
    <property type="molecule type" value="Genomic_DNA"/>
</dbReference>
<sequence>MGWKAFSNDVWQQASTMTVAGFRFPTGIATEQTVPSNNLREMTIADGEGRSIGDKAFQYCGSMYKLSLTSMKINEIHGNSFLGLGSLRILDLSHNNLTFIPDEAFQWLGSLSEINLSFNKLYDSKKMGMMVSQFAQLVKITMAVNNLPEVPDVSACNYLESIDLSYNAFEKLQGIDTVGNYISPLRRLDRVTELDLSHNKIQWVDGNFFRDLKSLTNLKLGHNLIKSFQGYFFLRNVQYLDLSHNVLTNVGNETMIGDNMQNLKQFRLNENQLVLCDAFFFQMSRLPHLQALDLKQANMPCICDIPSFRGVINTTSIVLENPAGCLLQEPTSVCIGPTDATFSCNGRVSKPETDAFCKKQIKKYRPDDICDAETGQPKASWHDPDPSSSLSMTLSFAILFCMLLV</sequence>
<reference evidence="9 10" key="1">
    <citation type="submission" date="2021-04" db="EMBL/GenBank/DDBJ databases">
        <authorList>
            <person name="Bliznina A."/>
        </authorList>
    </citation>
    <scope>NUCLEOTIDE SEQUENCE [LARGE SCALE GENOMIC DNA]</scope>
</reference>
<dbReference type="Pfam" id="PF13855">
    <property type="entry name" value="LRR_8"/>
    <property type="match status" value="2"/>
</dbReference>
<dbReference type="PANTHER" id="PTHR24365:SF541">
    <property type="entry name" value="PROTEIN TOLL-RELATED"/>
    <property type="match status" value="1"/>
</dbReference>